<dbReference type="EMBL" id="QQAZ01000003">
    <property type="protein sequence ID" value="RDI52698.1"/>
    <property type="molecule type" value="Genomic_DNA"/>
</dbReference>
<keyword evidence="4" id="KW-1185">Reference proteome</keyword>
<dbReference type="Proteomes" id="UP000255355">
    <property type="component" value="Unassembled WGS sequence"/>
</dbReference>
<dbReference type="Pfam" id="PF08241">
    <property type="entry name" value="Methyltransf_11"/>
    <property type="match status" value="1"/>
</dbReference>
<dbReference type="STRING" id="1210089.GCA_001613165_03541"/>
<keyword evidence="3" id="KW-0489">Methyltransferase</keyword>
<accession>A0A370H7R4</accession>
<feature type="region of interest" description="Disordered" evidence="1">
    <location>
        <begin position="195"/>
        <end position="219"/>
    </location>
</feature>
<comment type="caution">
    <text evidence="3">The sequence shown here is derived from an EMBL/GenBank/DDBJ whole genome shotgun (WGS) entry which is preliminary data.</text>
</comment>
<dbReference type="InterPro" id="IPR029063">
    <property type="entry name" value="SAM-dependent_MTases_sf"/>
</dbReference>
<organism evidence="3 4">
    <name type="scientific">Nocardia mexicana</name>
    <dbReference type="NCBI Taxonomy" id="279262"/>
    <lineage>
        <taxon>Bacteria</taxon>
        <taxon>Bacillati</taxon>
        <taxon>Actinomycetota</taxon>
        <taxon>Actinomycetes</taxon>
        <taxon>Mycobacteriales</taxon>
        <taxon>Nocardiaceae</taxon>
        <taxon>Nocardia</taxon>
    </lineage>
</organism>
<evidence type="ECO:0000313" key="4">
    <source>
        <dbReference type="Proteomes" id="UP000255355"/>
    </source>
</evidence>
<reference evidence="3 4" key="1">
    <citation type="submission" date="2018-07" db="EMBL/GenBank/DDBJ databases">
        <title>Genomic Encyclopedia of Type Strains, Phase IV (KMG-IV): sequencing the most valuable type-strain genomes for metagenomic binning, comparative biology and taxonomic classification.</title>
        <authorList>
            <person name="Goeker M."/>
        </authorList>
    </citation>
    <scope>NUCLEOTIDE SEQUENCE [LARGE SCALE GENOMIC DNA]</scope>
    <source>
        <strain evidence="3 4">DSM 44952</strain>
    </source>
</reference>
<sequence>MTGIADLFTEHLLKQPRGPIARFWWRDMKAHHDIFRETLGALELRPEDNLLEIGCGGGTFVNWALASGCRATAVDHSADMVTLTERNNADAVRTGTLTVVRSPAEHLPLPDGTFTAAALMNALFFLDAGAALAELHRVLAPSGRLVVHTLAPNPPASLAPPPVARRMHLHTDEELRSLLDAAGFTGTRVTRSGKGFQLATATRPRLPTDGAAPAPARGG</sequence>
<dbReference type="GO" id="GO:0008757">
    <property type="term" value="F:S-adenosylmethionine-dependent methyltransferase activity"/>
    <property type="evidence" value="ECO:0007669"/>
    <property type="project" value="InterPro"/>
</dbReference>
<gene>
    <name evidence="3" type="ORF">DFR68_10382</name>
</gene>
<dbReference type="PANTHER" id="PTHR43591">
    <property type="entry name" value="METHYLTRANSFERASE"/>
    <property type="match status" value="1"/>
</dbReference>
<dbReference type="GO" id="GO:0032259">
    <property type="term" value="P:methylation"/>
    <property type="evidence" value="ECO:0007669"/>
    <property type="project" value="UniProtKB-KW"/>
</dbReference>
<proteinExistence type="predicted"/>
<feature type="domain" description="Methyltransferase type 11" evidence="2">
    <location>
        <begin position="51"/>
        <end position="147"/>
    </location>
</feature>
<dbReference type="InterPro" id="IPR013216">
    <property type="entry name" value="Methyltransf_11"/>
</dbReference>
<evidence type="ECO:0000256" key="1">
    <source>
        <dbReference type="SAM" id="MobiDB-lite"/>
    </source>
</evidence>
<evidence type="ECO:0000313" key="3">
    <source>
        <dbReference type="EMBL" id="RDI52698.1"/>
    </source>
</evidence>
<keyword evidence="3" id="KW-0808">Transferase</keyword>
<dbReference type="CDD" id="cd02440">
    <property type="entry name" value="AdoMet_MTases"/>
    <property type="match status" value="1"/>
</dbReference>
<dbReference type="AlphaFoldDB" id="A0A370H7R4"/>
<dbReference type="RefSeq" id="WP_068020759.1">
    <property type="nucleotide sequence ID" value="NZ_QQAZ01000003.1"/>
</dbReference>
<dbReference type="SUPFAM" id="SSF53335">
    <property type="entry name" value="S-adenosyl-L-methionine-dependent methyltransferases"/>
    <property type="match status" value="1"/>
</dbReference>
<name>A0A370H7R4_9NOCA</name>
<dbReference type="Gene3D" id="3.40.50.150">
    <property type="entry name" value="Vaccinia Virus protein VP39"/>
    <property type="match status" value="1"/>
</dbReference>
<evidence type="ECO:0000259" key="2">
    <source>
        <dbReference type="Pfam" id="PF08241"/>
    </source>
</evidence>
<protein>
    <submittedName>
        <fullName evidence="3">Methyltransferase family protein</fullName>
    </submittedName>
</protein>